<proteinExistence type="predicted"/>
<dbReference type="SUPFAM" id="SSF53756">
    <property type="entry name" value="UDP-Glycosyltransferase/glycogen phosphorylase"/>
    <property type="match status" value="1"/>
</dbReference>
<dbReference type="Gene3D" id="3.40.50.2000">
    <property type="entry name" value="Glycogen Phosphorylase B"/>
    <property type="match status" value="2"/>
</dbReference>
<dbReference type="PANTHER" id="PTHR46401">
    <property type="entry name" value="GLYCOSYLTRANSFERASE WBBK-RELATED"/>
    <property type="match status" value="1"/>
</dbReference>
<dbReference type="PANTHER" id="PTHR46401:SF2">
    <property type="entry name" value="GLYCOSYLTRANSFERASE WBBK-RELATED"/>
    <property type="match status" value="1"/>
</dbReference>
<dbReference type="EC" id="2.4.-.-" evidence="3"/>
<evidence type="ECO:0000256" key="1">
    <source>
        <dbReference type="ARBA" id="ARBA00022679"/>
    </source>
</evidence>
<accession>A0ABT8VT20</accession>
<feature type="domain" description="Glycosyl transferase family 1" evidence="2">
    <location>
        <begin position="175"/>
        <end position="323"/>
    </location>
</feature>
<dbReference type="InterPro" id="IPR001296">
    <property type="entry name" value="Glyco_trans_1"/>
</dbReference>
<comment type="caution">
    <text evidence="3">The sequence shown here is derived from an EMBL/GenBank/DDBJ whole genome shotgun (WGS) entry which is preliminary data.</text>
</comment>
<dbReference type="GO" id="GO:0016757">
    <property type="term" value="F:glycosyltransferase activity"/>
    <property type="evidence" value="ECO:0007669"/>
    <property type="project" value="UniProtKB-KW"/>
</dbReference>
<protein>
    <submittedName>
        <fullName evidence="3">Glycosyltransferase family 4 protein</fullName>
        <ecNumber evidence="3">2.4.-.-</ecNumber>
    </submittedName>
</protein>
<dbReference type="CDD" id="cd03801">
    <property type="entry name" value="GT4_PimA-like"/>
    <property type="match status" value="1"/>
</dbReference>
<sequence>MNKYLVVIPSDPIAAYEAKGTSSWLKDYYNPNGYFDQVYVLSPRENKEREAYGLKIIPVKSNRDYKKKLKKINPVCVRAYGGYWATDYANYNRVFGIPVVSSIHDTNPNLIHDSLKFSDKYITMSNVIKKILLENKYAEEDEVYVLGNRVDLNTFKKIDADVNINVQSIRSKFPSGKMILHIGRVSEQKNFETVIKSLKFLNPEFFIVHIGIGDFTTINPIVEKENLTSRIFHVSKVENNELAYWYNAANVVCNPSKWEGFGVVFIEAAACKSKIVTSNIAPMNEFLVNDHQMNYLVDDYENPKRISEAIYKLLDAEESNNDTLKIIREKFSKEVISNYEILQYKGIQDKKKYKSVTYFFWKFNFILNRYFNYGLKIIKIPKRVWKKINSYL</sequence>
<reference evidence="3" key="1">
    <citation type="submission" date="2023-07" db="EMBL/GenBank/DDBJ databases">
        <title>Wenyingzhuangia sp. chi5 genome sequencing and assembly.</title>
        <authorList>
            <person name="Park S."/>
        </authorList>
    </citation>
    <scope>NUCLEOTIDE SEQUENCE</scope>
    <source>
        <strain evidence="3">Chi5</strain>
    </source>
</reference>
<organism evidence="3 4">
    <name type="scientific">Wenyingzhuangia gilva</name>
    <dbReference type="NCBI Taxonomy" id="3057677"/>
    <lineage>
        <taxon>Bacteria</taxon>
        <taxon>Pseudomonadati</taxon>
        <taxon>Bacteroidota</taxon>
        <taxon>Flavobacteriia</taxon>
        <taxon>Flavobacteriales</taxon>
        <taxon>Flavobacteriaceae</taxon>
        <taxon>Wenyingzhuangia</taxon>
    </lineage>
</organism>
<keyword evidence="3" id="KW-0328">Glycosyltransferase</keyword>
<evidence type="ECO:0000313" key="3">
    <source>
        <dbReference type="EMBL" id="MDO3695120.1"/>
    </source>
</evidence>
<gene>
    <name evidence="3" type="ORF">QVZ41_09720</name>
</gene>
<evidence type="ECO:0000259" key="2">
    <source>
        <dbReference type="Pfam" id="PF00534"/>
    </source>
</evidence>
<evidence type="ECO:0000313" key="4">
    <source>
        <dbReference type="Proteomes" id="UP001168642"/>
    </source>
</evidence>
<dbReference type="Pfam" id="PF00534">
    <property type="entry name" value="Glycos_transf_1"/>
    <property type="match status" value="1"/>
</dbReference>
<name>A0ABT8VT20_9FLAO</name>
<keyword evidence="4" id="KW-1185">Reference proteome</keyword>
<dbReference type="EMBL" id="JAUMIT010000004">
    <property type="protein sequence ID" value="MDO3695120.1"/>
    <property type="molecule type" value="Genomic_DNA"/>
</dbReference>
<keyword evidence="1 3" id="KW-0808">Transferase</keyword>
<dbReference type="Proteomes" id="UP001168642">
    <property type="component" value="Unassembled WGS sequence"/>
</dbReference>
<dbReference type="RefSeq" id="WP_302884378.1">
    <property type="nucleotide sequence ID" value="NZ_JAUMIT010000004.1"/>
</dbReference>